<evidence type="ECO:0000313" key="1">
    <source>
        <dbReference type="EMBL" id="SEB84753.1"/>
    </source>
</evidence>
<dbReference type="RefSeq" id="WP_068523867.1">
    <property type="nucleotide sequence ID" value="NZ_CBDRGN010000004.1"/>
</dbReference>
<protein>
    <submittedName>
        <fullName evidence="1">Ribbon-helix-helix protein, copG family</fullName>
    </submittedName>
</protein>
<proteinExistence type="predicted"/>
<dbReference type="EMBL" id="FNSA01000003">
    <property type="protein sequence ID" value="SEB84753.1"/>
    <property type="molecule type" value="Genomic_DNA"/>
</dbReference>
<name>A0A1H4MP60_TSUTY</name>
<dbReference type="STRING" id="57704.SAMN04489793_0928"/>
<organism evidence="1 2">
    <name type="scientific">Tsukamurella tyrosinosolvens</name>
    <dbReference type="NCBI Taxonomy" id="57704"/>
    <lineage>
        <taxon>Bacteria</taxon>
        <taxon>Bacillati</taxon>
        <taxon>Actinomycetota</taxon>
        <taxon>Actinomycetes</taxon>
        <taxon>Mycobacteriales</taxon>
        <taxon>Tsukamurellaceae</taxon>
        <taxon>Tsukamurella</taxon>
    </lineage>
</organism>
<dbReference type="OrthoDB" id="4426404at2"/>
<dbReference type="GeneID" id="300995486"/>
<dbReference type="KEGG" id="tsm:ASU32_03545"/>
<accession>A0A1H4MP60</accession>
<sequence>MAMTLRLTDDDDAALSALAAAEGVSKQEAALRAIREKSARLDRDSEVRRLTRDAVARYGPLLDRLAQ</sequence>
<dbReference type="Proteomes" id="UP000182241">
    <property type="component" value="Unassembled WGS sequence"/>
</dbReference>
<dbReference type="AlphaFoldDB" id="A0A1H4MP60"/>
<keyword evidence="2" id="KW-1185">Reference proteome</keyword>
<reference evidence="2" key="1">
    <citation type="submission" date="2016-10" db="EMBL/GenBank/DDBJ databases">
        <authorList>
            <person name="Varghese N."/>
            <person name="Submissions S."/>
        </authorList>
    </citation>
    <scope>NUCLEOTIDE SEQUENCE [LARGE SCALE GENOMIC DNA]</scope>
    <source>
        <strain evidence="2">DSM 44234</strain>
    </source>
</reference>
<gene>
    <name evidence="1" type="ORF">SAMN04489793_0928</name>
</gene>
<evidence type="ECO:0000313" key="2">
    <source>
        <dbReference type="Proteomes" id="UP000182241"/>
    </source>
</evidence>